<reference evidence="2 3" key="1">
    <citation type="submission" date="2019-11" db="EMBL/GenBank/DDBJ databases">
        <title>Whole genome sequence of Oryza granulata.</title>
        <authorList>
            <person name="Li W."/>
        </authorList>
    </citation>
    <scope>NUCLEOTIDE SEQUENCE [LARGE SCALE GENOMIC DNA]</scope>
    <source>
        <strain evidence="3">cv. Menghai</strain>
        <tissue evidence="2">Leaf</tissue>
    </source>
</reference>
<sequence>MPVVDSGCRCCLRRPRLLSLASFVWPSSVSCKQAAVKVPVRGVGCSPYYFRSLSSAASFSSFSAATTYSTGYSSVSYYSSHGGDHGGDGKKEEEYLAAPPKMFTRP</sequence>
<evidence type="ECO:0000313" key="3">
    <source>
        <dbReference type="Proteomes" id="UP000479710"/>
    </source>
</evidence>
<dbReference type="EMBL" id="SPHZ02000008">
    <property type="protein sequence ID" value="KAF0902417.1"/>
    <property type="molecule type" value="Genomic_DNA"/>
</dbReference>
<evidence type="ECO:0000313" key="2">
    <source>
        <dbReference type="EMBL" id="KAF0902417.1"/>
    </source>
</evidence>
<dbReference type="Proteomes" id="UP000479710">
    <property type="component" value="Unassembled WGS sequence"/>
</dbReference>
<name>A0A6G1CQQ0_9ORYZ</name>
<feature type="region of interest" description="Disordered" evidence="1">
    <location>
        <begin position="81"/>
        <end position="106"/>
    </location>
</feature>
<proteinExistence type="predicted"/>
<keyword evidence="3" id="KW-1185">Reference proteome</keyword>
<gene>
    <name evidence="2" type="ORF">E2562_016252</name>
</gene>
<organism evidence="2 3">
    <name type="scientific">Oryza meyeriana var. granulata</name>
    <dbReference type="NCBI Taxonomy" id="110450"/>
    <lineage>
        <taxon>Eukaryota</taxon>
        <taxon>Viridiplantae</taxon>
        <taxon>Streptophyta</taxon>
        <taxon>Embryophyta</taxon>
        <taxon>Tracheophyta</taxon>
        <taxon>Spermatophyta</taxon>
        <taxon>Magnoliopsida</taxon>
        <taxon>Liliopsida</taxon>
        <taxon>Poales</taxon>
        <taxon>Poaceae</taxon>
        <taxon>BOP clade</taxon>
        <taxon>Oryzoideae</taxon>
        <taxon>Oryzeae</taxon>
        <taxon>Oryzinae</taxon>
        <taxon>Oryza</taxon>
        <taxon>Oryza meyeriana</taxon>
    </lineage>
</organism>
<evidence type="ECO:0000256" key="1">
    <source>
        <dbReference type="SAM" id="MobiDB-lite"/>
    </source>
</evidence>
<dbReference type="AlphaFoldDB" id="A0A6G1CQQ0"/>
<feature type="compositionally biased region" description="Basic and acidic residues" evidence="1">
    <location>
        <begin position="82"/>
        <end position="94"/>
    </location>
</feature>
<protein>
    <submittedName>
        <fullName evidence="2">Uncharacterized protein</fullName>
    </submittedName>
</protein>
<accession>A0A6G1CQQ0</accession>
<comment type="caution">
    <text evidence="2">The sequence shown here is derived from an EMBL/GenBank/DDBJ whole genome shotgun (WGS) entry which is preliminary data.</text>
</comment>